<name>A0A089P022_9HYPH</name>
<organism evidence="1 2">
    <name type="scientific">Methylobacterium oryzae CBMB20</name>
    <dbReference type="NCBI Taxonomy" id="693986"/>
    <lineage>
        <taxon>Bacteria</taxon>
        <taxon>Pseudomonadati</taxon>
        <taxon>Pseudomonadota</taxon>
        <taxon>Alphaproteobacteria</taxon>
        <taxon>Hyphomicrobiales</taxon>
        <taxon>Methylobacteriaceae</taxon>
        <taxon>Methylobacterium</taxon>
    </lineage>
</organism>
<gene>
    <name evidence="1" type="ORF">MOC_5826</name>
</gene>
<dbReference type="KEGG" id="mor:MOC_5826"/>
<dbReference type="Proteomes" id="UP000029492">
    <property type="component" value="Chromosome"/>
</dbReference>
<reference evidence="1 2" key="1">
    <citation type="journal article" date="2014" name="PLoS ONE">
        <title>Genome Information of Methylobacterium oryzae, a Plant-Probiotic Methylotroph in the Phyllosphere.</title>
        <authorList>
            <person name="Kwak M.J."/>
            <person name="Jeong H."/>
            <person name="Madhaiyan M."/>
            <person name="Lee Y."/>
            <person name="Sa T.M."/>
            <person name="Oh T.K."/>
            <person name="Kim J.F."/>
        </authorList>
    </citation>
    <scope>NUCLEOTIDE SEQUENCE [LARGE SCALE GENOMIC DNA]</scope>
    <source>
        <strain evidence="1 2">CBMB20</strain>
    </source>
</reference>
<evidence type="ECO:0000313" key="1">
    <source>
        <dbReference type="EMBL" id="AIQ93581.1"/>
    </source>
</evidence>
<accession>A0A089P022</accession>
<proteinExistence type="predicted"/>
<dbReference type="STRING" id="693986.MOC_5826"/>
<protein>
    <submittedName>
        <fullName evidence="1">Protein of unassigned function</fullName>
    </submittedName>
</protein>
<dbReference type="AlphaFoldDB" id="A0A089P022"/>
<dbReference type="EMBL" id="CP003811">
    <property type="protein sequence ID" value="AIQ93581.1"/>
    <property type="molecule type" value="Genomic_DNA"/>
</dbReference>
<dbReference type="HOGENOM" id="CLU_2634049_0_0_5"/>
<sequence>MNVLLSRAGAPSTFWGALCAGPGMKGLRWAKSRLSIKAPKRADDASAKLKWRSGPTPSALFCVEEVQFAVFCARGRL</sequence>
<keyword evidence="2" id="KW-1185">Reference proteome</keyword>
<evidence type="ECO:0000313" key="2">
    <source>
        <dbReference type="Proteomes" id="UP000029492"/>
    </source>
</evidence>